<organism evidence="1 2">
    <name type="scientific">Aromatoleum toluolicum</name>
    <dbReference type="NCBI Taxonomy" id="90060"/>
    <lineage>
        <taxon>Bacteria</taxon>
        <taxon>Pseudomonadati</taxon>
        <taxon>Pseudomonadota</taxon>
        <taxon>Betaproteobacteria</taxon>
        <taxon>Rhodocyclales</taxon>
        <taxon>Rhodocyclaceae</taxon>
        <taxon>Aromatoleum</taxon>
    </lineage>
</organism>
<sequence length="115" mass="12767">MAIIIDGVVRGLGSQYADGTERMEIHVRADRAHGMPHRKGERIPVVLRIGRRLYRAGLRATEHNLYVWICPDVVAADGTETRLAHLLTDEGLGSNDRVFLVVDGSNIAVVPARWE</sequence>
<dbReference type="RefSeq" id="WP_169137274.1">
    <property type="nucleotide sequence ID" value="NZ_WTVS01000002.1"/>
</dbReference>
<protein>
    <submittedName>
        <fullName evidence="1">Uncharacterized protein</fullName>
    </submittedName>
</protein>
<dbReference type="EMBL" id="WTVS01000002">
    <property type="protein sequence ID" value="NMF96162.1"/>
    <property type="molecule type" value="Genomic_DNA"/>
</dbReference>
<dbReference type="Proteomes" id="UP000634522">
    <property type="component" value="Unassembled WGS sequence"/>
</dbReference>
<keyword evidence="2" id="KW-1185">Reference proteome</keyword>
<comment type="caution">
    <text evidence="1">The sequence shown here is derived from an EMBL/GenBank/DDBJ whole genome shotgun (WGS) entry which is preliminary data.</text>
</comment>
<name>A0ABX1NA55_9RHOO</name>
<evidence type="ECO:0000313" key="2">
    <source>
        <dbReference type="Proteomes" id="UP000634522"/>
    </source>
</evidence>
<accession>A0ABX1NA55</accession>
<evidence type="ECO:0000313" key="1">
    <source>
        <dbReference type="EMBL" id="NMF96162.1"/>
    </source>
</evidence>
<reference evidence="1 2" key="1">
    <citation type="submission" date="2019-12" db="EMBL/GenBank/DDBJ databases">
        <title>Comparative genomics gives insights into the taxonomy of the Azoarcus-Aromatoleum group and reveals separate origins of nif in the plant-associated Azoarcus and non-plant-associated Aromatoleum sub-groups.</title>
        <authorList>
            <person name="Lafos M."/>
            <person name="Maluk M."/>
            <person name="Batista M."/>
            <person name="Junghare M."/>
            <person name="Carmona M."/>
            <person name="Faoro H."/>
            <person name="Cruz L.M."/>
            <person name="Battistoni F."/>
            <person name="De Souza E."/>
            <person name="Pedrosa F."/>
            <person name="Chen W.-M."/>
            <person name="Poole P.S."/>
            <person name="Dixon R.A."/>
            <person name="James E.K."/>
        </authorList>
    </citation>
    <scope>NUCLEOTIDE SEQUENCE [LARGE SCALE GENOMIC DNA]</scope>
    <source>
        <strain evidence="1 2">T</strain>
    </source>
</reference>
<proteinExistence type="predicted"/>
<gene>
    <name evidence="1" type="ORF">GPA27_01970</name>
</gene>